<sequence>MTSTGNFINLTSTKQKRAKLIEGFGKAKHCFAQECTDLEQKFEDHIFEVYFPGFDDEALLEVTLRYGIFYLEEIDYQKKIHALRILNHLLDNSTRAKLGFNMRAQLLYETFGKYLNDKECVEFLHSIGQSMLKLLAIMEPEYASGEHYYRKHSQTMGSMLTNCYMTTNISAKTVYYKNLILFINQMGVFASRHLDKSLAIAFDSIESSKIGLDFDKQSEFIESSIELIMTIVDTCSKRIHCHARPVLCHCIKILYFYGLNATELKEKVDEKINLIDKVCQIVEKVLKNDKTPKLVVEELKNLKNELKLDANFKILIESII</sequence>
<organism evidence="1 2">
    <name type="scientific">Brachionus plicatilis</name>
    <name type="common">Marine rotifer</name>
    <name type="synonym">Brachionus muelleri</name>
    <dbReference type="NCBI Taxonomy" id="10195"/>
    <lineage>
        <taxon>Eukaryota</taxon>
        <taxon>Metazoa</taxon>
        <taxon>Spiralia</taxon>
        <taxon>Gnathifera</taxon>
        <taxon>Rotifera</taxon>
        <taxon>Eurotatoria</taxon>
        <taxon>Monogononta</taxon>
        <taxon>Pseudotrocha</taxon>
        <taxon>Ploima</taxon>
        <taxon>Brachionidae</taxon>
        <taxon>Brachionus</taxon>
    </lineage>
</organism>
<gene>
    <name evidence="1" type="ORF">BpHYR1_040894</name>
</gene>
<evidence type="ECO:0000313" key="2">
    <source>
        <dbReference type="Proteomes" id="UP000276133"/>
    </source>
</evidence>
<proteinExistence type="predicted"/>
<keyword evidence="2" id="KW-1185">Reference proteome</keyword>
<dbReference type="AlphaFoldDB" id="A0A3M7RS03"/>
<reference evidence="1 2" key="1">
    <citation type="journal article" date="2018" name="Sci. Rep.">
        <title>Genomic signatures of local adaptation to the degree of environmental predictability in rotifers.</title>
        <authorList>
            <person name="Franch-Gras L."/>
            <person name="Hahn C."/>
            <person name="Garcia-Roger E.M."/>
            <person name="Carmona M.J."/>
            <person name="Serra M."/>
            <person name="Gomez A."/>
        </authorList>
    </citation>
    <scope>NUCLEOTIDE SEQUENCE [LARGE SCALE GENOMIC DNA]</scope>
    <source>
        <strain evidence="1">HYR1</strain>
    </source>
</reference>
<accession>A0A3M7RS03</accession>
<dbReference type="EMBL" id="REGN01002758">
    <property type="protein sequence ID" value="RNA26334.1"/>
    <property type="molecule type" value="Genomic_DNA"/>
</dbReference>
<name>A0A3M7RS03_BRAPC</name>
<protein>
    <submittedName>
        <fullName evidence="1">TELO2-interacting 2-like</fullName>
    </submittedName>
</protein>
<comment type="caution">
    <text evidence="1">The sequence shown here is derived from an EMBL/GenBank/DDBJ whole genome shotgun (WGS) entry which is preliminary data.</text>
</comment>
<evidence type="ECO:0000313" key="1">
    <source>
        <dbReference type="EMBL" id="RNA26334.1"/>
    </source>
</evidence>
<dbReference type="OrthoDB" id="6417021at2759"/>
<dbReference type="Proteomes" id="UP000276133">
    <property type="component" value="Unassembled WGS sequence"/>
</dbReference>